<dbReference type="RefSeq" id="XP_004354795.1">
    <property type="nucleotide sequence ID" value="XM_004354743.1"/>
</dbReference>
<dbReference type="GeneID" id="14868256"/>
<dbReference type="Proteomes" id="UP000007797">
    <property type="component" value="Unassembled WGS sequence"/>
</dbReference>
<sequence>MSIMNFQIPPPPPPQPMNHHRRRQIPLLYPIVEQINQFFKVRGFGLEHLPIVASYCDIILGVALQLMKIKSYVDCFFGIIARYDSNVVIGQINLFVKDLIETNNSQTQVHQKLSDIISTIPNNKHVDILNNIVPFLQFEIDLISLLKSISESMLKKNYDSISKSIQNIIILFDQNKSFFKI</sequence>
<gene>
    <name evidence="1" type="ORF">DFA_09446</name>
</gene>
<dbReference type="KEGG" id="dfa:DFA_09446"/>
<accession>F4Q7M9</accession>
<organism evidence="1 2">
    <name type="scientific">Cavenderia fasciculata</name>
    <name type="common">Slime mold</name>
    <name type="synonym">Dictyostelium fasciculatum</name>
    <dbReference type="NCBI Taxonomy" id="261658"/>
    <lineage>
        <taxon>Eukaryota</taxon>
        <taxon>Amoebozoa</taxon>
        <taxon>Evosea</taxon>
        <taxon>Eumycetozoa</taxon>
        <taxon>Dictyostelia</taxon>
        <taxon>Acytosteliales</taxon>
        <taxon>Cavenderiaceae</taxon>
        <taxon>Cavenderia</taxon>
    </lineage>
</organism>
<protein>
    <submittedName>
        <fullName evidence="1">Uncharacterized protein</fullName>
    </submittedName>
</protein>
<evidence type="ECO:0000313" key="2">
    <source>
        <dbReference type="Proteomes" id="UP000007797"/>
    </source>
</evidence>
<dbReference type="EMBL" id="GL883024">
    <property type="protein sequence ID" value="EGG16411.1"/>
    <property type="molecule type" value="Genomic_DNA"/>
</dbReference>
<evidence type="ECO:0000313" key="1">
    <source>
        <dbReference type="EMBL" id="EGG16411.1"/>
    </source>
</evidence>
<keyword evidence="2" id="KW-1185">Reference proteome</keyword>
<name>F4Q7M9_CACFS</name>
<proteinExistence type="predicted"/>
<dbReference type="AlphaFoldDB" id="F4Q7M9"/>
<reference evidence="2" key="1">
    <citation type="journal article" date="2011" name="Genome Res.">
        <title>Phylogeny-wide analysis of social amoeba genomes highlights ancient origins for complex intercellular communication.</title>
        <authorList>
            <person name="Heidel A.J."/>
            <person name="Lawal H.M."/>
            <person name="Felder M."/>
            <person name="Schilde C."/>
            <person name="Helps N.R."/>
            <person name="Tunggal B."/>
            <person name="Rivero F."/>
            <person name="John U."/>
            <person name="Schleicher M."/>
            <person name="Eichinger L."/>
            <person name="Platzer M."/>
            <person name="Noegel A.A."/>
            <person name="Schaap P."/>
            <person name="Gloeckner G."/>
        </authorList>
    </citation>
    <scope>NUCLEOTIDE SEQUENCE [LARGE SCALE GENOMIC DNA]</scope>
    <source>
        <strain evidence="2">SH3</strain>
    </source>
</reference>